<dbReference type="InParanoid" id="A0A251VAH6"/>
<dbReference type="EMBL" id="CM007892">
    <property type="protein sequence ID" value="OTG32444.1"/>
    <property type="molecule type" value="Genomic_DNA"/>
</dbReference>
<dbReference type="PANTHER" id="PTHR48476:SF3">
    <property type="entry name" value="VERY-LONG-CHAIN 3-OXOACYL-COA REDUCTASE"/>
    <property type="match status" value="1"/>
</dbReference>
<dbReference type="CDD" id="cd05327">
    <property type="entry name" value="retinol-DH_like_SDR_c_like"/>
    <property type="match status" value="2"/>
</dbReference>
<name>A0A251VAH6_HELAN</name>
<keyword evidence="2" id="KW-1185">Reference proteome</keyword>
<dbReference type="InterPro" id="IPR055280">
    <property type="entry name" value="TIC32"/>
</dbReference>
<evidence type="ECO:0000313" key="2">
    <source>
        <dbReference type="Proteomes" id="UP000215914"/>
    </source>
</evidence>
<dbReference type="Gene3D" id="3.40.50.720">
    <property type="entry name" value="NAD(P)-binding Rossmann-like Domain"/>
    <property type="match status" value="2"/>
</dbReference>
<evidence type="ECO:0000313" key="1">
    <source>
        <dbReference type="EMBL" id="OTG32444.1"/>
    </source>
</evidence>
<dbReference type="InterPro" id="IPR002347">
    <property type="entry name" value="SDR_fam"/>
</dbReference>
<dbReference type="AlphaFoldDB" id="A0A251VAH6"/>
<protein>
    <submittedName>
        <fullName evidence="1">Putative glucose/ribitol dehydrogenase</fullName>
    </submittedName>
</protein>
<reference evidence="2" key="1">
    <citation type="journal article" date="2017" name="Nature">
        <title>The sunflower genome provides insights into oil metabolism, flowering and Asterid evolution.</title>
        <authorList>
            <person name="Badouin H."/>
            <person name="Gouzy J."/>
            <person name="Grassa C.J."/>
            <person name="Murat F."/>
            <person name="Staton S.E."/>
            <person name="Cottret L."/>
            <person name="Lelandais-Briere C."/>
            <person name="Owens G.L."/>
            <person name="Carrere S."/>
            <person name="Mayjonade B."/>
            <person name="Legrand L."/>
            <person name="Gill N."/>
            <person name="Kane N.C."/>
            <person name="Bowers J.E."/>
            <person name="Hubner S."/>
            <person name="Bellec A."/>
            <person name="Berard A."/>
            <person name="Berges H."/>
            <person name="Blanchet N."/>
            <person name="Boniface M.C."/>
            <person name="Brunel D."/>
            <person name="Catrice O."/>
            <person name="Chaidir N."/>
            <person name="Claudel C."/>
            <person name="Donnadieu C."/>
            <person name="Faraut T."/>
            <person name="Fievet G."/>
            <person name="Helmstetter N."/>
            <person name="King M."/>
            <person name="Knapp S.J."/>
            <person name="Lai Z."/>
            <person name="Le Paslier M.C."/>
            <person name="Lippi Y."/>
            <person name="Lorenzon L."/>
            <person name="Mandel J.R."/>
            <person name="Marage G."/>
            <person name="Marchand G."/>
            <person name="Marquand E."/>
            <person name="Bret-Mestries E."/>
            <person name="Morien E."/>
            <person name="Nambeesan S."/>
            <person name="Nguyen T."/>
            <person name="Pegot-Espagnet P."/>
            <person name="Pouilly N."/>
            <person name="Raftis F."/>
            <person name="Sallet E."/>
            <person name="Schiex T."/>
            <person name="Thomas J."/>
            <person name="Vandecasteele C."/>
            <person name="Vares D."/>
            <person name="Vear F."/>
            <person name="Vautrin S."/>
            <person name="Crespi M."/>
            <person name="Mangin B."/>
            <person name="Burke J.M."/>
            <person name="Salse J."/>
            <person name="Munos S."/>
            <person name="Vincourt P."/>
            <person name="Rieseberg L.H."/>
            <person name="Langlade N.B."/>
        </authorList>
    </citation>
    <scope>NUCLEOTIDE SEQUENCE [LARGE SCALE GENOMIC DNA]</scope>
    <source>
        <strain evidence="2">cv. SF193</strain>
    </source>
</reference>
<organism evidence="1 2">
    <name type="scientific">Helianthus annuus</name>
    <name type="common">Common sunflower</name>
    <dbReference type="NCBI Taxonomy" id="4232"/>
    <lineage>
        <taxon>Eukaryota</taxon>
        <taxon>Viridiplantae</taxon>
        <taxon>Streptophyta</taxon>
        <taxon>Embryophyta</taxon>
        <taxon>Tracheophyta</taxon>
        <taxon>Spermatophyta</taxon>
        <taxon>Magnoliopsida</taxon>
        <taxon>eudicotyledons</taxon>
        <taxon>Gunneridae</taxon>
        <taxon>Pentapetalae</taxon>
        <taxon>asterids</taxon>
        <taxon>campanulids</taxon>
        <taxon>Asterales</taxon>
        <taxon>Asteraceae</taxon>
        <taxon>Asteroideae</taxon>
        <taxon>Heliantheae alliance</taxon>
        <taxon>Heliantheae</taxon>
        <taxon>Helianthus</taxon>
    </lineage>
</organism>
<dbReference type="PRINTS" id="PR00081">
    <property type="entry name" value="GDHRDH"/>
</dbReference>
<dbReference type="InterPro" id="IPR036291">
    <property type="entry name" value="NAD(P)-bd_dom_sf"/>
</dbReference>
<sequence length="527" mass="57624">MDQLQFFGPTSGIGLETARVLALRGVHVVMAARNVKAATKCKEDIIKGCPNATIDVMELDLSSLESVRNFANEYISKGLPLNILVCNAGVMALPFTLTKDGIESQFATNYLGHFHLTNLLLDTMKNTAKNCGKEGRIVIVSSELYKMTYKEGIMFDKLNDEKCYNSYLAYGQSKLANILHANELARRLKEEGADITVNSLHPGLIATNLSRHSSCMSMEGKSGFSAKNTAEDVTKEVDGHGLTAIITGPTSGIGLETARVLALRGVHVVMAARNVESATKCKENIIKGCPNATIDVMELDVSSLESVRNFANEYISKGLPLNILICNAGVMALPFTLTKDGIESQFATNYLGHFHLTNLLLDTMKNTAKNCGKEGRIVIVSSELYTVTYKEGIMFDKLNDKKSYQSYYAYGQSKLANILHANELARRLKEEGADITVNSLHPGVIATNLSRHSSCMSVCVFGIARHFQKNIPQGASTTCYLALNPNVKGVSGEYFADNNVAKLSRKARDPEFAKKLWECGMELTNSK</sequence>
<dbReference type="SUPFAM" id="SSF51735">
    <property type="entry name" value="NAD(P)-binding Rossmann-fold domains"/>
    <property type="match status" value="2"/>
</dbReference>
<proteinExistence type="predicted"/>
<accession>A0A251VAH6</accession>
<dbReference type="Proteomes" id="UP000215914">
    <property type="component" value="Chromosome 3"/>
</dbReference>
<gene>
    <name evidence="1" type="ORF">HannXRQ_Chr03g0086801</name>
</gene>
<dbReference type="Pfam" id="PF00106">
    <property type="entry name" value="adh_short"/>
    <property type="match status" value="2"/>
</dbReference>
<dbReference type="STRING" id="4232.A0A251VAH6"/>
<dbReference type="PANTHER" id="PTHR48476">
    <property type="entry name" value="SHORT-CHAIN DEHYDROGENASE TIC 32, CHLOROPLASTIC-LIKE"/>
    <property type="match status" value="1"/>
</dbReference>
<dbReference type="OMA" id="NCKRITK"/>